<dbReference type="Pfam" id="PF20146">
    <property type="entry name" value="NRF"/>
    <property type="match status" value="1"/>
</dbReference>
<dbReference type="EMBL" id="KB740134">
    <property type="protein sequence ID" value="ENN81280.1"/>
    <property type="molecule type" value="Genomic_DNA"/>
</dbReference>
<dbReference type="SMART" id="SM00703">
    <property type="entry name" value="NRF"/>
    <property type="match status" value="1"/>
</dbReference>
<organism evidence="1">
    <name type="scientific">Dendroctonus ponderosae</name>
    <name type="common">Mountain pine beetle</name>
    <dbReference type="NCBI Taxonomy" id="77166"/>
    <lineage>
        <taxon>Eukaryota</taxon>
        <taxon>Metazoa</taxon>
        <taxon>Ecdysozoa</taxon>
        <taxon>Arthropoda</taxon>
        <taxon>Hexapoda</taxon>
        <taxon>Insecta</taxon>
        <taxon>Pterygota</taxon>
        <taxon>Neoptera</taxon>
        <taxon>Endopterygota</taxon>
        <taxon>Coleoptera</taxon>
        <taxon>Polyphaga</taxon>
        <taxon>Cucujiformia</taxon>
        <taxon>Curculionidae</taxon>
        <taxon>Scolytinae</taxon>
        <taxon>Dendroctonus</taxon>
    </lineage>
</organism>
<dbReference type="HOGENOM" id="CLU_1162189_0_0_1"/>
<dbReference type="AlphaFoldDB" id="N6UHQ9"/>
<name>N6UHQ9_DENPD</name>
<evidence type="ECO:0000313" key="1">
    <source>
        <dbReference type="EMBL" id="ENN81280.1"/>
    </source>
</evidence>
<reference evidence="1" key="1">
    <citation type="journal article" date="2013" name="Genome Biol.">
        <title>Draft genome of the mountain pine beetle, Dendroctonus ponderosae Hopkins, a major forest pest.</title>
        <authorList>
            <person name="Keeling C.I."/>
            <person name="Yuen M.M."/>
            <person name="Liao N.Y."/>
            <person name="Docking T.R."/>
            <person name="Chan S.K."/>
            <person name="Taylor G.A."/>
            <person name="Palmquist D.L."/>
            <person name="Jackman S.D."/>
            <person name="Nguyen A."/>
            <person name="Li M."/>
            <person name="Henderson H."/>
            <person name="Janes J.K."/>
            <person name="Zhao Y."/>
            <person name="Pandoh P."/>
            <person name="Moore R."/>
            <person name="Sperling F.A."/>
            <person name="Huber D.P."/>
            <person name="Birol I."/>
            <person name="Jones S.J."/>
            <person name="Bohlmann J."/>
        </authorList>
    </citation>
    <scope>NUCLEOTIDE SEQUENCE</scope>
</reference>
<dbReference type="OrthoDB" id="207378at2759"/>
<dbReference type="InterPro" id="IPR006621">
    <property type="entry name" value="Nose-resist-to-fluoxetine_N"/>
</dbReference>
<proteinExistence type="predicted"/>
<feature type="non-terminal residue" evidence="1">
    <location>
        <position position="1"/>
    </location>
</feature>
<sequence length="239" mass="27675">MKVMNRVFFGFNYYWRQNMAENPENYPIMIENRNFSWHTEFPGAFYPTKFSWKRTSSFPALRENKFQTCILHKQPQHFLNLKKVPTVTVIVDDASGKYSSGWFWGNNYWLGSKSLCENIEPNPNGFMANNRSRVVRSANVPSPSQALGYREGPLDQASVPPFSVSFFVLKLDVNDSFSQEDRVLSVGLCLPQVCLDEDVELIMQETSAESDRVAVDVLSIKSSHNRYIMWQDQTFLILW</sequence>
<gene>
    <name evidence="1" type="ORF">YQE_02316</name>
</gene>
<protein>
    <submittedName>
        <fullName evidence="1">Uncharacterized protein</fullName>
    </submittedName>
</protein>
<accession>N6UHQ9</accession>